<protein>
    <recommendedName>
        <fullName evidence="4">TIL domain-containing protein</fullName>
    </recommendedName>
</protein>
<evidence type="ECO:0008006" key="4">
    <source>
        <dbReference type="Google" id="ProtNLM"/>
    </source>
</evidence>
<keyword evidence="1" id="KW-0732">Signal</keyword>
<feature type="chain" id="PRO_5008133725" description="TIL domain-containing protein" evidence="1">
    <location>
        <begin position="24"/>
        <end position="97"/>
    </location>
</feature>
<dbReference type="Gene3D" id="2.10.25.10">
    <property type="entry name" value="Laminin"/>
    <property type="match status" value="1"/>
</dbReference>
<dbReference type="EnsemblMetazoa" id="AFAF020612-RA">
    <property type="protein sequence ID" value="AFAF020612-PA"/>
    <property type="gene ID" value="AFAF020612"/>
</dbReference>
<dbReference type="AlphaFoldDB" id="A0A182R0K9"/>
<evidence type="ECO:0000256" key="1">
    <source>
        <dbReference type="SAM" id="SignalP"/>
    </source>
</evidence>
<feature type="signal peptide" evidence="1">
    <location>
        <begin position="1"/>
        <end position="23"/>
    </location>
</feature>
<accession>A0A182R0K9</accession>
<sequence length="97" mass="10418">MQVTASFGTFVLLTTLLYGSVSAAECPANSELTSNAPCDYLCGIPCDYKGVTNVCICREGYLKDPKTNQCVLENQCSIAAEVPVLRDAPSFTFSCFT</sequence>
<reference evidence="2" key="2">
    <citation type="submission" date="2020-05" db="UniProtKB">
        <authorList>
            <consortium name="EnsemblMetazoa"/>
        </authorList>
    </citation>
    <scope>IDENTIFICATION</scope>
    <source>
        <strain evidence="2">FAR1</strain>
    </source>
</reference>
<proteinExistence type="predicted"/>
<reference evidence="3" key="1">
    <citation type="submission" date="2014-01" db="EMBL/GenBank/DDBJ databases">
        <title>The Genome Sequence of Anopheles farauti FAR1 (V2).</title>
        <authorList>
            <consortium name="The Broad Institute Genomics Platform"/>
            <person name="Neafsey D.E."/>
            <person name="Besansky N."/>
            <person name="Howell P."/>
            <person name="Walton C."/>
            <person name="Young S.K."/>
            <person name="Zeng Q."/>
            <person name="Gargeya S."/>
            <person name="Fitzgerald M."/>
            <person name="Haas B."/>
            <person name="Abouelleil A."/>
            <person name="Allen A.W."/>
            <person name="Alvarado L."/>
            <person name="Arachchi H.M."/>
            <person name="Berlin A.M."/>
            <person name="Chapman S.B."/>
            <person name="Gainer-Dewar J."/>
            <person name="Goldberg J."/>
            <person name="Griggs A."/>
            <person name="Gujja S."/>
            <person name="Hansen M."/>
            <person name="Howarth C."/>
            <person name="Imamovic A."/>
            <person name="Ireland A."/>
            <person name="Larimer J."/>
            <person name="McCowan C."/>
            <person name="Murphy C."/>
            <person name="Pearson M."/>
            <person name="Poon T.W."/>
            <person name="Priest M."/>
            <person name="Roberts A."/>
            <person name="Saif S."/>
            <person name="Shea T."/>
            <person name="Sisk P."/>
            <person name="Sykes S."/>
            <person name="Wortman J."/>
            <person name="Nusbaum C."/>
            <person name="Birren B."/>
        </authorList>
    </citation>
    <scope>NUCLEOTIDE SEQUENCE [LARGE SCALE GENOMIC DNA]</scope>
    <source>
        <strain evidence="3">FAR1</strain>
    </source>
</reference>
<dbReference type="VEuPathDB" id="VectorBase:AFAF020612"/>
<dbReference type="SUPFAM" id="SSF57567">
    <property type="entry name" value="Serine protease inhibitors"/>
    <property type="match status" value="1"/>
</dbReference>
<evidence type="ECO:0000313" key="2">
    <source>
        <dbReference type="EnsemblMetazoa" id="AFAF020612-PA"/>
    </source>
</evidence>
<keyword evidence="3" id="KW-1185">Reference proteome</keyword>
<dbReference type="EMBL" id="AXCN02001466">
    <property type="status" value="NOT_ANNOTATED_CDS"/>
    <property type="molecule type" value="Genomic_DNA"/>
</dbReference>
<dbReference type="InterPro" id="IPR036084">
    <property type="entry name" value="Ser_inhib-like_sf"/>
</dbReference>
<name>A0A182R0K9_9DIPT</name>
<dbReference type="Proteomes" id="UP000075886">
    <property type="component" value="Unassembled WGS sequence"/>
</dbReference>
<organism evidence="2 3">
    <name type="scientific">Anopheles farauti</name>
    <dbReference type="NCBI Taxonomy" id="69004"/>
    <lineage>
        <taxon>Eukaryota</taxon>
        <taxon>Metazoa</taxon>
        <taxon>Ecdysozoa</taxon>
        <taxon>Arthropoda</taxon>
        <taxon>Hexapoda</taxon>
        <taxon>Insecta</taxon>
        <taxon>Pterygota</taxon>
        <taxon>Neoptera</taxon>
        <taxon>Endopterygota</taxon>
        <taxon>Diptera</taxon>
        <taxon>Nematocera</taxon>
        <taxon>Culicoidea</taxon>
        <taxon>Culicidae</taxon>
        <taxon>Anophelinae</taxon>
        <taxon>Anopheles</taxon>
    </lineage>
</organism>
<evidence type="ECO:0000313" key="3">
    <source>
        <dbReference type="Proteomes" id="UP000075886"/>
    </source>
</evidence>